<comment type="caution">
    <text evidence="1">The sequence shown here is derived from an EMBL/GenBank/DDBJ whole genome shotgun (WGS) entry which is preliminary data.</text>
</comment>
<evidence type="ECO:0000313" key="2">
    <source>
        <dbReference type="Proteomes" id="UP000582090"/>
    </source>
</evidence>
<evidence type="ECO:0000313" key="1">
    <source>
        <dbReference type="EMBL" id="MBB3965353.1"/>
    </source>
</evidence>
<gene>
    <name evidence="1" type="ORF">GGQ67_003026</name>
</gene>
<dbReference type="AlphaFoldDB" id="A0A7W6CQJ5"/>
<protein>
    <submittedName>
        <fullName evidence="1">Uncharacterized protein</fullName>
    </submittedName>
</protein>
<accession>A0A7W6CQJ5</accession>
<sequence>MAPPLRNIWKEMRPMMDIVLIGTAVIFFALCFAYVKACDAL</sequence>
<name>A0A7W6CQJ5_9HYPH</name>
<proteinExistence type="predicted"/>
<dbReference type="RefSeq" id="WP_281393594.1">
    <property type="nucleotide sequence ID" value="NZ_JACIDW010000009.1"/>
</dbReference>
<reference evidence="1 2" key="1">
    <citation type="submission" date="2020-08" db="EMBL/GenBank/DDBJ databases">
        <title>Genomic Encyclopedia of Type Strains, Phase IV (KMG-IV): sequencing the most valuable type-strain genomes for metagenomic binning, comparative biology and taxonomic classification.</title>
        <authorList>
            <person name="Goeker M."/>
        </authorList>
    </citation>
    <scope>NUCLEOTIDE SEQUENCE [LARGE SCALE GENOMIC DNA]</scope>
    <source>
        <strain evidence="1 2">DSM 26575</strain>
    </source>
</reference>
<dbReference type="Proteomes" id="UP000582090">
    <property type="component" value="Unassembled WGS sequence"/>
</dbReference>
<dbReference type="EMBL" id="JACIDW010000009">
    <property type="protein sequence ID" value="MBB3965353.1"/>
    <property type="molecule type" value="Genomic_DNA"/>
</dbReference>
<organism evidence="1 2">
    <name type="scientific">Rhizobium metallidurans</name>
    <dbReference type="NCBI Taxonomy" id="1265931"/>
    <lineage>
        <taxon>Bacteria</taxon>
        <taxon>Pseudomonadati</taxon>
        <taxon>Pseudomonadota</taxon>
        <taxon>Alphaproteobacteria</taxon>
        <taxon>Hyphomicrobiales</taxon>
        <taxon>Rhizobiaceae</taxon>
        <taxon>Rhizobium/Agrobacterium group</taxon>
        <taxon>Rhizobium</taxon>
    </lineage>
</organism>
<keyword evidence="2" id="KW-1185">Reference proteome</keyword>